<dbReference type="PROSITE" id="PS51257">
    <property type="entry name" value="PROKAR_LIPOPROTEIN"/>
    <property type="match status" value="1"/>
</dbReference>
<gene>
    <name evidence="2" type="ORF">BFF78_18260</name>
</gene>
<evidence type="ECO:0000256" key="1">
    <source>
        <dbReference type="SAM" id="SignalP"/>
    </source>
</evidence>
<dbReference type="KEGG" id="spun:BFF78_18260"/>
<reference evidence="3" key="1">
    <citation type="submission" date="2016-09" db="EMBL/GenBank/DDBJ databases">
        <title>Streptomyces puniciscabiei strain:TW1S1 Genome sequencing and assembly.</title>
        <authorList>
            <person name="Kim M.-K."/>
            <person name="Kim S.B."/>
        </authorList>
    </citation>
    <scope>NUCLEOTIDE SEQUENCE [LARGE SCALE GENOMIC DNA]</scope>
    <source>
        <strain evidence="3">TW1S1</strain>
    </source>
</reference>
<organism evidence="2 3">
    <name type="scientific">Streptomyces fodineus</name>
    <dbReference type="NCBI Taxonomy" id="1904616"/>
    <lineage>
        <taxon>Bacteria</taxon>
        <taxon>Bacillati</taxon>
        <taxon>Actinomycetota</taxon>
        <taxon>Actinomycetes</taxon>
        <taxon>Kitasatosporales</taxon>
        <taxon>Streptomycetaceae</taxon>
        <taxon>Streptomyces</taxon>
    </lineage>
</organism>
<dbReference type="AlphaFoldDB" id="A0A1D7YBA2"/>
<sequence length="218" mass="23211">MKRRSLPVAAALTTSAVLLLTACGGGDGGSKADGKIAGANTGSETVTSPSASASTDSVARPQIKLPSDVTDKYENWETGDAAKDEVLADTARRIDATNDAILRGNASALGLSFYYRDKALTDAVAWVQAYVKATLSFTGTTRYYAPKVTLSGNNTASLVYCSDESKGFNKNRKTNKVDRTPSTESPYILYNTRLEKTKQGVWQTSDLISKRGAETCAD</sequence>
<proteinExistence type="predicted"/>
<feature type="chain" id="PRO_5039585346" description="Lipoprotein" evidence="1">
    <location>
        <begin position="23"/>
        <end position="218"/>
    </location>
</feature>
<name>A0A1D7YBA2_9ACTN</name>
<accession>A0A1D7YBA2</accession>
<dbReference type="Proteomes" id="UP000094960">
    <property type="component" value="Chromosome"/>
</dbReference>
<dbReference type="EMBL" id="CP017248">
    <property type="protein sequence ID" value="AOR32750.1"/>
    <property type="molecule type" value="Genomic_DNA"/>
</dbReference>
<keyword evidence="3" id="KW-1185">Reference proteome</keyword>
<feature type="signal peptide" evidence="1">
    <location>
        <begin position="1"/>
        <end position="22"/>
    </location>
</feature>
<protein>
    <recommendedName>
        <fullName evidence="4">Lipoprotein</fullName>
    </recommendedName>
</protein>
<evidence type="ECO:0000313" key="3">
    <source>
        <dbReference type="Proteomes" id="UP000094960"/>
    </source>
</evidence>
<dbReference type="RefSeq" id="WP_069779338.1">
    <property type="nucleotide sequence ID" value="NZ_CP017248.1"/>
</dbReference>
<evidence type="ECO:0008006" key="4">
    <source>
        <dbReference type="Google" id="ProtNLM"/>
    </source>
</evidence>
<evidence type="ECO:0000313" key="2">
    <source>
        <dbReference type="EMBL" id="AOR32750.1"/>
    </source>
</evidence>
<keyword evidence="1" id="KW-0732">Signal</keyword>